<accession>A0A645HDL7</accession>
<dbReference type="GO" id="GO:0004810">
    <property type="term" value="F:CCA tRNA nucleotidyltransferase activity"/>
    <property type="evidence" value="ECO:0007669"/>
    <property type="project" value="InterPro"/>
</dbReference>
<organism evidence="10">
    <name type="scientific">bioreactor metagenome</name>
    <dbReference type="NCBI Taxonomy" id="1076179"/>
    <lineage>
        <taxon>unclassified sequences</taxon>
        <taxon>metagenomes</taxon>
        <taxon>ecological metagenomes</taxon>
    </lineage>
</organism>
<dbReference type="HAMAP" id="MF_00021">
    <property type="entry name" value="ThiI"/>
    <property type="match status" value="1"/>
</dbReference>
<evidence type="ECO:0000256" key="3">
    <source>
        <dbReference type="ARBA" id="ARBA00022555"/>
    </source>
</evidence>
<dbReference type="GO" id="GO:0140741">
    <property type="term" value="F:tRNA-uracil-4 sulfurtransferase activity"/>
    <property type="evidence" value="ECO:0007669"/>
    <property type="project" value="UniProtKB-EC"/>
</dbReference>
<dbReference type="InterPro" id="IPR003720">
    <property type="entry name" value="tRNA_STrfase"/>
</dbReference>
<dbReference type="EC" id="2.8.1.4" evidence="10"/>
<evidence type="ECO:0000256" key="2">
    <source>
        <dbReference type="ARBA" id="ARBA00022490"/>
    </source>
</evidence>
<keyword evidence="3" id="KW-0820">tRNA-binding</keyword>
<dbReference type="PANTHER" id="PTHR43209">
    <property type="entry name" value="TRNA SULFURTRANSFERASE"/>
    <property type="match status" value="1"/>
</dbReference>
<reference evidence="10" key="1">
    <citation type="submission" date="2019-08" db="EMBL/GenBank/DDBJ databases">
        <authorList>
            <person name="Kucharzyk K."/>
            <person name="Murdoch R.W."/>
            <person name="Higgins S."/>
            <person name="Loffler F."/>
        </authorList>
    </citation>
    <scope>NUCLEOTIDE SEQUENCE</scope>
</reference>
<dbReference type="EMBL" id="VSSQ01086592">
    <property type="protein sequence ID" value="MPN33873.1"/>
    <property type="molecule type" value="Genomic_DNA"/>
</dbReference>
<feature type="domain" description="Thil AANH" evidence="9">
    <location>
        <begin position="2"/>
        <end position="190"/>
    </location>
</feature>
<dbReference type="GO" id="GO:0005524">
    <property type="term" value="F:ATP binding"/>
    <property type="evidence" value="ECO:0007669"/>
    <property type="project" value="UniProtKB-KW"/>
</dbReference>
<keyword evidence="8" id="KW-0784">Thiamine biosynthesis</keyword>
<dbReference type="CDD" id="cd01712">
    <property type="entry name" value="PPase_ThiI"/>
    <property type="match status" value="1"/>
</dbReference>
<dbReference type="GO" id="GO:0000049">
    <property type="term" value="F:tRNA binding"/>
    <property type="evidence" value="ECO:0007669"/>
    <property type="project" value="UniProtKB-KW"/>
</dbReference>
<dbReference type="SUPFAM" id="SSF52402">
    <property type="entry name" value="Adenine nucleotide alpha hydrolases-like"/>
    <property type="match status" value="1"/>
</dbReference>
<name>A0A645HDL7_9ZZZZ</name>
<gene>
    <name evidence="10" type="primary">thiI_24</name>
    <name evidence="10" type="ORF">SDC9_181365</name>
</gene>
<dbReference type="Pfam" id="PF02568">
    <property type="entry name" value="ThiI"/>
    <property type="match status" value="1"/>
</dbReference>
<evidence type="ECO:0000256" key="8">
    <source>
        <dbReference type="ARBA" id="ARBA00022977"/>
    </source>
</evidence>
<keyword evidence="7" id="KW-0694">RNA-binding</keyword>
<dbReference type="GO" id="GO:0052837">
    <property type="term" value="P:thiazole biosynthetic process"/>
    <property type="evidence" value="ECO:0007669"/>
    <property type="project" value="TreeGrafter"/>
</dbReference>
<evidence type="ECO:0000256" key="7">
    <source>
        <dbReference type="ARBA" id="ARBA00022884"/>
    </source>
</evidence>
<keyword evidence="5" id="KW-0547">Nucleotide-binding</keyword>
<dbReference type="InterPro" id="IPR014729">
    <property type="entry name" value="Rossmann-like_a/b/a_fold"/>
</dbReference>
<dbReference type="PANTHER" id="PTHR43209:SF1">
    <property type="entry name" value="TRNA SULFURTRANSFERASE"/>
    <property type="match status" value="1"/>
</dbReference>
<comment type="caution">
    <text evidence="10">The sequence shown here is derived from an EMBL/GenBank/DDBJ whole genome shotgun (WGS) entry which is preliminary data.</text>
</comment>
<keyword evidence="2" id="KW-0963">Cytoplasm</keyword>
<evidence type="ECO:0000256" key="4">
    <source>
        <dbReference type="ARBA" id="ARBA00022679"/>
    </source>
</evidence>
<evidence type="ECO:0000256" key="6">
    <source>
        <dbReference type="ARBA" id="ARBA00022840"/>
    </source>
</evidence>
<evidence type="ECO:0000256" key="1">
    <source>
        <dbReference type="ARBA" id="ARBA00004496"/>
    </source>
</evidence>
<evidence type="ECO:0000256" key="5">
    <source>
        <dbReference type="ARBA" id="ARBA00022741"/>
    </source>
</evidence>
<evidence type="ECO:0000259" key="9">
    <source>
        <dbReference type="Pfam" id="PF02568"/>
    </source>
</evidence>
<dbReference type="Gene3D" id="3.40.50.620">
    <property type="entry name" value="HUPs"/>
    <property type="match status" value="1"/>
</dbReference>
<keyword evidence="4 10" id="KW-0808">Transferase</keyword>
<dbReference type="AlphaFoldDB" id="A0A645HDL7"/>
<evidence type="ECO:0000313" key="10">
    <source>
        <dbReference type="EMBL" id="MPN33873.1"/>
    </source>
</evidence>
<dbReference type="GO" id="GO:0002937">
    <property type="term" value="P:tRNA 4-thiouridine biosynthesis"/>
    <property type="evidence" value="ECO:0007669"/>
    <property type="project" value="TreeGrafter"/>
</dbReference>
<keyword evidence="6" id="KW-0067">ATP-binding</keyword>
<dbReference type="GO" id="GO:0009228">
    <property type="term" value="P:thiamine biosynthetic process"/>
    <property type="evidence" value="ECO:0007669"/>
    <property type="project" value="UniProtKB-KW"/>
</dbReference>
<proteinExistence type="inferred from homology"/>
<comment type="subcellular location">
    <subcellularLocation>
        <location evidence="1">Cytoplasm</location>
    </subcellularLocation>
</comment>
<dbReference type="FunFam" id="3.40.50.620:FF:000053">
    <property type="entry name" value="Probable tRNA sulfurtransferase"/>
    <property type="match status" value="1"/>
</dbReference>
<sequence length="214" mass="24454">MMMISGGIDSPVASYLLLRRGISIECIHFASPPYTQVGVIYKLEDILTKLNRYQNPIKLHIVPFTKIQETIYANCDESYAITIMRRMMYRLAEKLAKKRKCLCLANGESIGQVASQTLNSMQVINAVTSMPVIRPCAVLDKTEIIKIASRIGTYEISIRPFEDCCTIFAPKNPKTMPHFDEVEEIEKKFDWEELLNDAIKNTETRVIPNEKNLF</sequence>
<dbReference type="GO" id="GO:0005829">
    <property type="term" value="C:cytosol"/>
    <property type="evidence" value="ECO:0007669"/>
    <property type="project" value="TreeGrafter"/>
</dbReference>
<dbReference type="InterPro" id="IPR020536">
    <property type="entry name" value="ThiI_AANH"/>
</dbReference>
<protein>
    <submittedName>
        <fullName evidence="10">Putative tRNA sulfurtransferase</fullName>
        <ecNumber evidence="10">2.8.1.4</ecNumber>
    </submittedName>
</protein>
<dbReference type="InterPro" id="IPR050102">
    <property type="entry name" value="tRNA_sulfurtransferase_ThiI"/>
</dbReference>